<sequence length="67" mass="7223">MIGSSNYHVHTFLTSCYPHHGKLICVLASFLRDGKVHCVVGLNAGRLYCGVQSDLGNQKTESITMGG</sequence>
<protein>
    <submittedName>
        <fullName evidence="1">Uncharacterized protein</fullName>
    </submittedName>
</protein>
<evidence type="ECO:0000313" key="1">
    <source>
        <dbReference type="EMBL" id="KKW24706.1"/>
    </source>
</evidence>
<name>A0A0G1X141_9BACT</name>
<dbReference type="AlphaFoldDB" id="A0A0G1X141"/>
<dbReference type="Proteomes" id="UP000034273">
    <property type="component" value="Unassembled WGS sequence"/>
</dbReference>
<organism evidence="1 2">
    <name type="scientific">Candidatus Kaiserbacteria bacterium GW2011_GWA2_52_12</name>
    <dbReference type="NCBI Taxonomy" id="1618671"/>
    <lineage>
        <taxon>Bacteria</taxon>
        <taxon>Candidatus Kaiseribacteriota</taxon>
    </lineage>
</organism>
<evidence type="ECO:0000313" key="2">
    <source>
        <dbReference type="Proteomes" id="UP000034273"/>
    </source>
</evidence>
<gene>
    <name evidence="1" type="ORF">UY67_C0004G0024</name>
</gene>
<comment type="caution">
    <text evidence="1">The sequence shown here is derived from an EMBL/GenBank/DDBJ whole genome shotgun (WGS) entry which is preliminary data.</text>
</comment>
<reference evidence="1 2" key="1">
    <citation type="journal article" date="2015" name="Nature">
        <title>rRNA introns, odd ribosomes, and small enigmatic genomes across a large radiation of phyla.</title>
        <authorList>
            <person name="Brown C.T."/>
            <person name="Hug L.A."/>
            <person name="Thomas B.C."/>
            <person name="Sharon I."/>
            <person name="Castelle C.J."/>
            <person name="Singh A."/>
            <person name="Wilkins M.J."/>
            <person name="Williams K.H."/>
            <person name="Banfield J.F."/>
        </authorList>
    </citation>
    <scope>NUCLEOTIDE SEQUENCE [LARGE SCALE GENOMIC DNA]</scope>
</reference>
<proteinExistence type="predicted"/>
<accession>A0A0G1X141</accession>
<dbReference type="EMBL" id="LCQW01000004">
    <property type="protein sequence ID" value="KKW24706.1"/>
    <property type="molecule type" value="Genomic_DNA"/>
</dbReference>